<name>A0A2N9XY48_9NEIS</name>
<dbReference type="InterPro" id="IPR049973">
    <property type="entry name" value="STY0301-like"/>
</dbReference>
<dbReference type="RefSeq" id="WP_100137458.1">
    <property type="nucleotide sequence ID" value="NZ_MEIS01000103.1"/>
</dbReference>
<gene>
    <name evidence="2" type="ORF">BHC49_06685</name>
</gene>
<dbReference type="EMBL" id="MEIS01000103">
    <property type="protein sequence ID" value="PIT55216.1"/>
    <property type="molecule type" value="Genomic_DNA"/>
</dbReference>
<comment type="caution">
    <text evidence="2">The sequence shown here is derived from an EMBL/GenBank/DDBJ whole genome shotgun (WGS) entry which is preliminary data.</text>
</comment>
<evidence type="ECO:0000256" key="1">
    <source>
        <dbReference type="SAM" id="SignalP"/>
    </source>
</evidence>
<protein>
    <submittedName>
        <fullName evidence="2">Uncharacterized protein</fullName>
    </submittedName>
</protein>
<feature type="chain" id="PRO_5014692826" evidence="1">
    <location>
        <begin position="27"/>
        <end position="151"/>
    </location>
</feature>
<reference evidence="2 3" key="1">
    <citation type="journal article" date="2017" name="MBio">
        <title>Type VI secretion-mediated competition in the bee gut microbiome.</title>
        <authorList>
            <person name="Steele M.I."/>
            <person name="Kwong W.K."/>
            <person name="Powell J.E."/>
            <person name="Whiteley M."/>
            <person name="Moran N.A."/>
        </authorList>
    </citation>
    <scope>NUCLEOTIDE SEQUENCE [LARGE SCALE GENOMIC DNA]</scope>
    <source>
        <strain evidence="2 3">Nev3CBA3</strain>
    </source>
</reference>
<dbReference type="AlphaFoldDB" id="A0A2N9XY48"/>
<keyword evidence="1" id="KW-0732">Signal</keyword>
<evidence type="ECO:0000313" key="2">
    <source>
        <dbReference type="EMBL" id="PIT55216.1"/>
    </source>
</evidence>
<dbReference type="NCBIfam" id="NF042415">
    <property type="entry name" value="STY0301_fam"/>
    <property type="match status" value="1"/>
</dbReference>
<feature type="signal peptide" evidence="1">
    <location>
        <begin position="1"/>
        <end position="26"/>
    </location>
</feature>
<sequence length="151" mass="16863">MKFKIRTLSKDLLLSILLGIGQFANAYDLVCPESVTVKAARPELKVTPQHWEVSEHKDMLLTLDGVGVYGGNPLDLAQLKPESTVVKGKKHYPAWEVDSKLDLDGVGFWLSCSYNHNQVQLTRRIDSTMKVCWAVYSKDSQGGLLAKLKCQ</sequence>
<dbReference type="Proteomes" id="UP000229434">
    <property type="component" value="Unassembled WGS sequence"/>
</dbReference>
<accession>A0A2N9XY48</accession>
<proteinExistence type="predicted"/>
<organism evidence="2 3">
    <name type="scientific">Snodgrassella alvi</name>
    <dbReference type="NCBI Taxonomy" id="1196083"/>
    <lineage>
        <taxon>Bacteria</taxon>
        <taxon>Pseudomonadati</taxon>
        <taxon>Pseudomonadota</taxon>
        <taxon>Betaproteobacteria</taxon>
        <taxon>Neisseriales</taxon>
        <taxon>Neisseriaceae</taxon>
        <taxon>Snodgrassella</taxon>
    </lineage>
</organism>
<evidence type="ECO:0000313" key="3">
    <source>
        <dbReference type="Proteomes" id="UP000229434"/>
    </source>
</evidence>